<protein>
    <submittedName>
        <fullName evidence="1">Uncharacterized protein</fullName>
    </submittedName>
</protein>
<dbReference type="EMBL" id="BKCJ010353766">
    <property type="protein sequence ID" value="GFA00046.1"/>
    <property type="molecule type" value="Genomic_DNA"/>
</dbReference>
<dbReference type="AlphaFoldDB" id="A0A699J089"/>
<sequence length="103" mass="12077">MDEEAKELKRHLQIVANDDEDVYTEATPLASKVPVVDYQIHHEKNKPYYKIIRADGTHKLLLSFITLLKNFDREDLETLWNLLKKERSEGQIWVSKGQKLEAV</sequence>
<organism evidence="1">
    <name type="scientific">Tanacetum cinerariifolium</name>
    <name type="common">Dalmatian daisy</name>
    <name type="synonym">Chrysanthemum cinerariifolium</name>
    <dbReference type="NCBI Taxonomy" id="118510"/>
    <lineage>
        <taxon>Eukaryota</taxon>
        <taxon>Viridiplantae</taxon>
        <taxon>Streptophyta</taxon>
        <taxon>Embryophyta</taxon>
        <taxon>Tracheophyta</taxon>
        <taxon>Spermatophyta</taxon>
        <taxon>Magnoliopsida</taxon>
        <taxon>eudicotyledons</taxon>
        <taxon>Gunneridae</taxon>
        <taxon>Pentapetalae</taxon>
        <taxon>asterids</taxon>
        <taxon>campanulids</taxon>
        <taxon>Asterales</taxon>
        <taxon>Asteraceae</taxon>
        <taxon>Asteroideae</taxon>
        <taxon>Anthemideae</taxon>
        <taxon>Anthemidinae</taxon>
        <taxon>Tanacetum</taxon>
    </lineage>
</organism>
<gene>
    <name evidence="1" type="ORF">Tci_572018</name>
</gene>
<reference evidence="1" key="1">
    <citation type="journal article" date="2019" name="Sci. Rep.">
        <title>Draft genome of Tanacetum cinerariifolium, the natural source of mosquito coil.</title>
        <authorList>
            <person name="Yamashiro T."/>
            <person name="Shiraishi A."/>
            <person name="Satake H."/>
            <person name="Nakayama K."/>
        </authorList>
    </citation>
    <scope>NUCLEOTIDE SEQUENCE</scope>
</reference>
<proteinExistence type="predicted"/>
<evidence type="ECO:0000313" key="1">
    <source>
        <dbReference type="EMBL" id="GFA00046.1"/>
    </source>
</evidence>
<comment type="caution">
    <text evidence="1">The sequence shown here is derived from an EMBL/GenBank/DDBJ whole genome shotgun (WGS) entry which is preliminary data.</text>
</comment>
<accession>A0A699J089</accession>
<name>A0A699J089_TANCI</name>